<protein>
    <submittedName>
        <fullName evidence="1">Uncharacterized protein</fullName>
    </submittedName>
</protein>
<sequence>MPSFRSQKTNAFRNTLNKTLLLPLTMRANQDDSFQMEKIIKKAKFSKRILPNGTEINCIRAVTKLLDRILVERPNVKNFCKILDTMSIQNRDDGFQQIIKHDGTTIKEVGDVSQTCKSLILVKDGQEYRQFFTMLEEITNELQLQTIDSQQKLENQQSQTAFTPLDITYSSGDRAFNTKQQDLFLFPEINETQRDQDQKIQHKNEKALQGFYDQSRNAFDQSILSVDYKKTMNFKSSRVRKVENSQIPNLIKINAIYKNELQMSPKVEANSNYDYHSNTRSRYQLKLSPHSVNRKEFSMNITTPIHEETNPVSVQDSLMLTFSKLKQSRDLIQLSNSEKVRLKFKKLQREYLSLPDFKYENFTLNKLIELKINLHQEFLAKYELTLEEEASFIEKLYKQLIYKSIKAKYGYIKKFVSEIGVSIEVLCQEFKIGSQILTYFDINQVNSKIKPLIYWNDFVKFYGILILRKPLITDRLDYIIRLFQIREISQLQRQKYIIERFKEINHNQDYVVKNDLMAFWDKFRLLICNYLNENSILLEEIIMQKLIENLQKFIQYQETFVVFDSLFEFI</sequence>
<dbReference type="AlphaFoldDB" id="A0A078AAG5"/>
<proteinExistence type="predicted"/>
<keyword evidence="2" id="KW-1185">Reference proteome</keyword>
<accession>A0A078AAG5</accession>
<evidence type="ECO:0000313" key="2">
    <source>
        <dbReference type="Proteomes" id="UP000039865"/>
    </source>
</evidence>
<dbReference type="InParanoid" id="A0A078AAG5"/>
<dbReference type="EMBL" id="CCKQ01007834">
    <property type="protein sequence ID" value="CDW79260.1"/>
    <property type="molecule type" value="Genomic_DNA"/>
</dbReference>
<name>A0A078AAG5_STYLE</name>
<reference evidence="1 2" key="1">
    <citation type="submission" date="2014-06" db="EMBL/GenBank/DDBJ databases">
        <authorList>
            <person name="Swart Estienne"/>
        </authorList>
    </citation>
    <scope>NUCLEOTIDE SEQUENCE [LARGE SCALE GENOMIC DNA]</scope>
    <source>
        <strain evidence="1 2">130c</strain>
    </source>
</reference>
<organism evidence="1 2">
    <name type="scientific">Stylonychia lemnae</name>
    <name type="common">Ciliate</name>
    <dbReference type="NCBI Taxonomy" id="5949"/>
    <lineage>
        <taxon>Eukaryota</taxon>
        <taxon>Sar</taxon>
        <taxon>Alveolata</taxon>
        <taxon>Ciliophora</taxon>
        <taxon>Intramacronucleata</taxon>
        <taxon>Spirotrichea</taxon>
        <taxon>Stichotrichia</taxon>
        <taxon>Sporadotrichida</taxon>
        <taxon>Oxytrichidae</taxon>
        <taxon>Stylonychinae</taxon>
        <taxon>Stylonychia</taxon>
    </lineage>
</organism>
<evidence type="ECO:0000313" key="1">
    <source>
        <dbReference type="EMBL" id="CDW79260.1"/>
    </source>
</evidence>
<gene>
    <name evidence="1" type="primary">Contig11227.g11988</name>
    <name evidence="1" type="ORF">STYLEM_8246</name>
</gene>
<dbReference type="Proteomes" id="UP000039865">
    <property type="component" value="Unassembled WGS sequence"/>
</dbReference>